<proteinExistence type="predicted"/>
<accession>A0A1J5Q280</accession>
<sequence>MQHPVDAEAHDADVASRLEMDVTGALFEGVFEQPVDDGHHVLFVGIEVLVLAQFDQLFQVLHAYNLASLCTVGQLHRVGETVDLRQIAVDFERVGHHQQYLELEDAFQVTDPVGAERFGGGDGDILVRHFDRHDLEPVCVGLGNDGGNGAEVEFQRVDVKIGNVEAAGEPFGKKLDGVGLAGRLRIGPELIGNDCQRVDVGTVQLAILEQPFRNLLGDHGVVHHQAQDFAQGQLVVTLGRRGKTVLTHQSPPGIT</sequence>
<reference evidence="1" key="1">
    <citation type="submission" date="2016-10" db="EMBL/GenBank/DDBJ databases">
        <title>Sequence of Gallionella enrichment culture.</title>
        <authorList>
            <person name="Poehlein A."/>
            <person name="Muehling M."/>
            <person name="Daniel R."/>
        </authorList>
    </citation>
    <scope>NUCLEOTIDE SEQUENCE</scope>
</reference>
<comment type="caution">
    <text evidence="1">The sequence shown here is derived from an EMBL/GenBank/DDBJ whole genome shotgun (WGS) entry which is preliminary data.</text>
</comment>
<gene>
    <name evidence="1" type="ORF">GALL_409030</name>
</gene>
<dbReference type="AlphaFoldDB" id="A0A1J5Q280"/>
<organism evidence="1">
    <name type="scientific">mine drainage metagenome</name>
    <dbReference type="NCBI Taxonomy" id="410659"/>
    <lineage>
        <taxon>unclassified sequences</taxon>
        <taxon>metagenomes</taxon>
        <taxon>ecological metagenomes</taxon>
    </lineage>
</organism>
<dbReference type="EMBL" id="MLJW01001624">
    <property type="protein sequence ID" value="OIQ77400.1"/>
    <property type="molecule type" value="Genomic_DNA"/>
</dbReference>
<protein>
    <submittedName>
        <fullName evidence="1">Uncharacterized protein</fullName>
    </submittedName>
</protein>
<evidence type="ECO:0000313" key="1">
    <source>
        <dbReference type="EMBL" id="OIQ77400.1"/>
    </source>
</evidence>
<name>A0A1J5Q280_9ZZZZ</name>